<evidence type="ECO:0000313" key="3">
    <source>
        <dbReference type="EMBL" id="MBS3651581.1"/>
    </source>
</evidence>
<dbReference type="AlphaFoldDB" id="A0A942E5Z6"/>
<name>A0A942E5Z6_9HYPH</name>
<dbReference type="Pfam" id="PF00582">
    <property type="entry name" value="Usp"/>
    <property type="match status" value="1"/>
</dbReference>
<organism evidence="3 4">
    <name type="scientific">Pseudaminobacter soli</name>
    <name type="common">ex Zhang et al. 2022</name>
    <dbReference type="NCBI Taxonomy" id="2831468"/>
    <lineage>
        <taxon>Bacteria</taxon>
        <taxon>Pseudomonadati</taxon>
        <taxon>Pseudomonadota</taxon>
        <taxon>Alphaproteobacteria</taxon>
        <taxon>Hyphomicrobiales</taxon>
        <taxon>Phyllobacteriaceae</taxon>
        <taxon>Pseudaminobacter</taxon>
    </lineage>
</organism>
<accession>A0A942E5Z6</accession>
<gene>
    <name evidence="3" type="ORF">KEU06_23465</name>
</gene>
<evidence type="ECO:0000313" key="4">
    <source>
        <dbReference type="Proteomes" id="UP000680348"/>
    </source>
</evidence>
<evidence type="ECO:0000259" key="2">
    <source>
        <dbReference type="Pfam" id="PF00582"/>
    </source>
</evidence>
<sequence length="149" mass="15734">MYTHILIAMDGSELAQRGLDHGLSPARLIGAKVAILTVSEPIPTYALAGGLGGAGIPIDFEAYRQSGRETGERILATAKAAADMAGVAAETIYVEERRPAEAIVDTATERGCNLIVMASHGRRGLGRLFLGSQTIETLTYSKVPVLVVR</sequence>
<dbReference type="PANTHER" id="PTHR46268">
    <property type="entry name" value="STRESS RESPONSE PROTEIN NHAX"/>
    <property type="match status" value="1"/>
</dbReference>
<dbReference type="EMBL" id="JAGWCR010000014">
    <property type="protein sequence ID" value="MBS3651581.1"/>
    <property type="molecule type" value="Genomic_DNA"/>
</dbReference>
<dbReference type="InterPro" id="IPR014729">
    <property type="entry name" value="Rossmann-like_a/b/a_fold"/>
</dbReference>
<evidence type="ECO:0000256" key="1">
    <source>
        <dbReference type="ARBA" id="ARBA00008791"/>
    </source>
</evidence>
<dbReference type="InterPro" id="IPR006016">
    <property type="entry name" value="UspA"/>
</dbReference>
<dbReference type="Gene3D" id="3.40.50.620">
    <property type="entry name" value="HUPs"/>
    <property type="match status" value="1"/>
</dbReference>
<proteinExistence type="inferred from homology"/>
<dbReference type="PRINTS" id="PR01438">
    <property type="entry name" value="UNVRSLSTRESS"/>
</dbReference>
<keyword evidence="4" id="KW-1185">Reference proteome</keyword>
<dbReference type="PANTHER" id="PTHR46268:SF15">
    <property type="entry name" value="UNIVERSAL STRESS PROTEIN HP_0031"/>
    <property type="match status" value="1"/>
</dbReference>
<dbReference type="RefSeq" id="WP_188257130.1">
    <property type="nucleotide sequence ID" value="NZ_JABVCF010000014.1"/>
</dbReference>
<comment type="similarity">
    <text evidence="1">Belongs to the universal stress protein A family.</text>
</comment>
<dbReference type="SUPFAM" id="SSF52402">
    <property type="entry name" value="Adenine nucleotide alpha hydrolases-like"/>
    <property type="match status" value="1"/>
</dbReference>
<protein>
    <submittedName>
        <fullName evidence="3">Universal stress protein</fullName>
    </submittedName>
</protein>
<comment type="caution">
    <text evidence="3">The sequence shown here is derived from an EMBL/GenBank/DDBJ whole genome shotgun (WGS) entry which is preliminary data.</text>
</comment>
<feature type="domain" description="UspA" evidence="2">
    <location>
        <begin position="1"/>
        <end position="149"/>
    </location>
</feature>
<dbReference type="Proteomes" id="UP000680348">
    <property type="component" value="Unassembled WGS sequence"/>
</dbReference>
<reference evidence="3" key="1">
    <citation type="submission" date="2021-04" db="EMBL/GenBank/DDBJ databases">
        <title>Pseudaminobacter soli sp. nov., isolated from paddy soil contaminated by heavy metals.</title>
        <authorList>
            <person name="Zhang K."/>
        </authorList>
    </citation>
    <scope>NUCLEOTIDE SEQUENCE</scope>
    <source>
        <strain evidence="3">19-2017</strain>
    </source>
</reference>
<dbReference type="InterPro" id="IPR006015">
    <property type="entry name" value="Universal_stress_UspA"/>
</dbReference>
<dbReference type="CDD" id="cd00293">
    <property type="entry name" value="USP-like"/>
    <property type="match status" value="1"/>
</dbReference>